<feature type="compositionally biased region" description="Polar residues" evidence="2">
    <location>
        <begin position="14"/>
        <end position="24"/>
    </location>
</feature>
<sequence length="681" mass="77882">MRRDCPMLKAQGRENAQAQASGLNSDAPKKNRFYALQSRGDQESSPDVVTGMLQVFSINVFALLDPGATLSFVTPLVAMNFDILPDVLDEPFLVSTPVGDSIVAKRVYRGCPISFPNRVTLVDLVELDMLDFDVILGIDWLHVCFASIDCRTQIVKFQFPNEPIFEWKRGNSIPRGRIISCIKAYKLISKGCLYHIVRVKDLESEIPPLESVPVVKDFLEVFPDDLLGIPPEREIDFAFRDFYGESKKLETLIRTLEEDSDSINNQETREKLFKARADFTNSLRSKIRRRKLTIHKIKDTEGNWVEGNFEVANADVKYFENLFSSKEVLKDDNVLNVVRRVVSEDDNKDITVIPTMQEKTNAEIVVIKLDMTKAYGRVSWPFLCFMLRKLGFAESWIDLIYRFISNNGYTILVNRSRHGFFKSGRGLTQGDALSPSFFILCAELLSLMLNALHHNNRFKGFYMNNQGPKVNHLTFAEDPIVFSNDSRSSLNLILNTLTMYEKAKNYVAAYILKIMPPIVIWELWRSRGGVLRDYQGRVIMAFSLPLGHGTNNQVESVTLLFGLKWCIVNSFSSIIAEVDSLLPLNCTIDVWAIPWRIEDTIKEIKNLVGIHDFPIQHCFREANKVAYKLASLSYSLTHVQVYSHFNTIPRIVKGILNLDRWEYPSFRVIKRRANTLSFDPP</sequence>
<evidence type="ECO:0008006" key="7">
    <source>
        <dbReference type="Google" id="ProtNLM"/>
    </source>
</evidence>
<dbReference type="CDD" id="cd00303">
    <property type="entry name" value="retropepsin_like"/>
    <property type="match status" value="1"/>
</dbReference>
<dbReference type="PANTHER" id="PTHR47723">
    <property type="entry name" value="OS05G0353850 PROTEIN"/>
    <property type="match status" value="1"/>
</dbReference>
<name>A0AAF0R2J9_SOLVR</name>
<evidence type="ECO:0000256" key="1">
    <source>
        <dbReference type="ARBA" id="ARBA00023172"/>
    </source>
</evidence>
<feature type="domain" description="Reverse transcriptase" evidence="3">
    <location>
        <begin position="346"/>
        <end position="497"/>
    </location>
</feature>
<dbReference type="PANTHER" id="PTHR47723:SF14">
    <property type="entry name" value="RNASE H TYPE-1 DOMAIN-CONTAINING PROTEIN"/>
    <property type="match status" value="1"/>
</dbReference>
<evidence type="ECO:0000259" key="4">
    <source>
        <dbReference type="Pfam" id="PF13456"/>
    </source>
</evidence>
<keyword evidence="6" id="KW-1185">Reference proteome</keyword>
<dbReference type="InterPro" id="IPR021109">
    <property type="entry name" value="Peptidase_aspartic_dom_sf"/>
</dbReference>
<dbReference type="SUPFAM" id="SSF53098">
    <property type="entry name" value="Ribonuclease H-like"/>
    <property type="match status" value="1"/>
</dbReference>
<dbReference type="InterPro" id="IPR002156">
    <property type="entry name" value="RNaseH_domain"/>
</dbReference>
<dbReference type="InterPro" id="IPR036397">
    <property type="entry name" value="RNaseH_sf"/>
</dbReference>
<gene>
    <name evidence="5" type="ORF">MTR67_024221</name>
</gene>
<dbReference type="Pfam" id="PF13456">
    <property type="entry name" value="RVT_3"/>
    <property type="match status" value="1"/>
</dbReference>
<dbReference type="Gene3D" id="3.30.420.10">
    <property type="entry name" value="Ribonuclease H-like superfamily/Ribonuclease H"/>
    <property type="match status" value="1"/>
</dbReference>
<dbReference type="GO" id="GO:0004523">
    <property type="term" value="F:RNA-DNA hybrid ribonuclease activity"/>
    <property type="evidence" value="ECO:0007669"/>
    <property type="project" value="InterPro"/>
</dbReference>
<proteinExistence type="predicted"/>
<dbReference type="Pfam" id="PF08284">
    <property type="entry name" value="RVP_2"/>
    <property type="match status" value="1"/>
</dbReference>
<dbReference type="EMBL" id="CP133616">
    <property type="protein sequence ID" value="WMV30836.1"/>
    <property type="molecule type" value="Genomic_DNA"/>
</dbReference>
<dbReference type="GO" id="GO:0003676">
    <property type="term" value="F:nucleic acid binding"/>
    <property type="evidence" value="ECO:0007669"/>
    <property type="project" value="InterPro"/>
</dbReference>
<reference evidence="5" key="1">
    <citation type="submission" date="2023-08" db="EMBL/GenBank/DDBJ databases">
        <title>A de novo genome assembly of Solanum verrucosum Schlechtendal, a Mexican diploid species geographically isolated from the other diploid A-genome species in potato relatives.</title>
        <authorList>
            <person name="Hosaka K."/>
        </authorList>
    </citation>
    <scope>NUCLEOTIDE SEQUENCE</scope>
    <source>
        <tissue evidence="5">Young leaves</tissue>
    </source>
</reference>
<evidence type="ECO:0000313" key="5">
    <source>
        <dbReference type="EMBL" id="WMV30836.1"/>
    </source>
</evidence>
<accession>A0AAF0R2J9</accession>
<protein>
    <recommendedName>
        <fullName evidence="7">Reverse transcriptase domain-containing protein</fullName>
    </recommendedName>
</protein>
<dbReference type="GO" id="GO:0006310">
    <property type="term" value="P:DNA recombination"/>
    <property type="evidence" value="ECO:0007669"/>
    <property type="project" value="UniProtKB-KW"/>
</dbReference>
<feature type="region of interest" description="Disordered" evidence="2">
    <location>
        <begin position="1"/>
        <end position="27"/>
    </location>
</feature>
<organism evidence="5 6">
    <name type="scientific">Solanum verrucosum</name>
    <dbReference type="NCBI Taxonomy" id="315347"/>
    <lineage>
        <taxon>Eukaryota</taxon>
        <taxon>Viridiplantae</taxon>
        <taxon>Streptophyta</taxon>
        <taxon>Embryophyta</taxon>
        <taxon>Tracheophyta</taxon>
        <taxon>Spermatophyta</taxon>
        <taxon>Magnoliopsida</taxon>
        <taxon>eudicotyledons</taxon>
        <taxon>Gunneridae</taxon>
        <taxon>Pentapetalae</taxon>
        <taxon>asterids</taxon>
        <taxon>lamiids</taxon>
        <taxon>Solanales</taxon>
        <taxon>Solanaceae</taxon>
        <taxon>Solanoideae</taxon>
        <taxon>Solaneae</taxon>
        <taxon>Solanum</taxon>
    </lineage>
</organism>
<dbReference type="InterPro" id="IPR053151">
    <property type="entry name" value="RNase_H-like"/>
</dbReference>
<dbReference type="AlphaFoldDB" id="A0AAF0R2J9"/>
<evidence type="ECO:0000259" key="3">
    <source>
        <dbReference type="Pfam" id="PF00078"/>
    </source>
</evidence>
<dbReference type="Proteomes" id="UP001234989">
    <property type="component" value="Chromosome 5"/>
</dbReference>
<evidence type="ECO:0000313" key="6">
    <source>
        <dbReference type="Proteomes" id="UP001234989"/>
    </source>
</evidence>
<evidence type="ECO:0000256" key="2">
    <source>
        <dbReference type="SAM" id="MobiDB-lite"/>
    </source>
</evidence>
<dbReference type="InterPro" id="IPR044730">
    <property type="entry name" value="RNase_H-like_dom_plant"/>
</dbReference>
<dbReference type="CDD" id="cd06222">
    <property type="entry name" value="RNase_H_like"/>
    <property type="match status" value="1"/>
</dbReference>
<dbReference type="Pfam" id="PF00078">
    <property type="entry name" value="RVT_1"/>
    <property type="match status" value="1"/>
</dbReference>
<dbReference type="InterPro" id="IPR012337">
    <property type="entry name" value="RNaseH-like_sf"/>
</dbReference>
<dbReference type="Gene3D" id="2.40.70.10">
    <property type="entry name" value="Acid Proteases"/>
    <property type="match status" value="1"/>
</dbReference>
<feature type="domain" description="RNase H type-1" evidence="4">
    <location>
        <begin position="528"/>
        <end position="631"/>
    </location>
</feature>
<keyword evidence="1" id="KW-0233">DNA recombination</keyword>
<dbReference type="InterPro" id="IPR000477">
    <property type="entry name" value="RT_dom"/>
</dbReference>